<accession>A0AAN6QLJ3</accession>
<feature type="region of interest" description="Disordered" evidence="2">
    <location>
        <begin position="240"/>
        <end position="406"/>
    </location>
</feature>
<dbReference type="RefSeq" id="XP_064666741.1">
    <property type="nucleotide sequence ID" value="XM_064812144.1"/>
</dbReference>
<feature type="region of interest" description="Disordered" evidence="2">
    <location>
        <begin position="586"/>
        <end position="645"/>
    </location>
</feature>
<reference evidence="3" key="1">
    <citation type="journal article" date="2023" name="Mol. Phylogenet. Evol.">
        <title>Genome-scale phylogeny and comparative genomics of the fungal order Sordariales.</title>
        <authorList>
            <person name="Hensen N."/>
            <person name="Bonometti L."/>
            <person name="Westerberg I."/>
            <person name="Brannstrom I.O."/>
            <person name="Guillou S."/>
            <person name="Cros-Aarteil S."/>
            <person name="Calhoun S."/>
            <person name="Haridas S."/>
            <person name="Kuo A."/>
            <person name="Mondo S."/>
            <person name="Pangilinan J."/>
            <person name="Riley R."/>
            <person name="LaButti K."/>
            <person name="Andreopoulos B."/>
            <person name="Lipzen A."/>
            <person name="Chen C."/>
            <person name="Yan M."/>
            <person name="Daum C."/>
            <person name="Ng V."/>
            <person name="Clum A."/>
            <person name="Steindorff A."/>
            <person name="Ohm R.A."/>
            <person name="Martin F."/>
            <person name="Silar P."/>
            <person name="Natvig D.O."/>
            <person name="Lalanne C."/>
            <person name="Gautier V."/>
            <person name="Ament-Velasquez S.L."/>
            <person name="Kruys A."/>
            <person name="Hutchinson M.I."/>
            <person name="Powell A.J."/>
            <person name="Barry K."/>
            <person name="Miller A.N."/>
            <person name="Grigoriev I.V."/>
            <person name="Debuchy R."/>
            <person name="Gladieux P."/>
            <person name="Hiltunen Thoren M."/>
            <person name="Johannesson H."/>
        </authorList>
    </citation>
    <scope>NUCLEOTIDE SEQUENCE</scope>
    <source>
        <strain evidence="3">CBS 508.74</strain>
    </source>
</reference>
<dbReference type="CDD" id="cd14686">
    <property type="entry name" value="bZIP"/>
    <property type="match status" value="1"/>
</dbReference>
<name>A0AAN6QLJ3_9PEZI</name>
<protein>
    <submittedName>
        <fullName evidence="3">Uncharacterized protein</fullName>
    </submittedName>
</protein>
<sequence length="756" mass="82405">QTLLARHEAYMASAERDRVELMARIEQLEHDNAELEVKNQSMTDENHGLRGELEGLNDTIKDAETKMEFLEATLRDSQQKVRDLEIAAERAFTLERQVAMLEEEQVVLRTSIVRSEEEARTAMYRWRQAEKGLTDLQEQLERIEKEAREERERHIEVISRMERQRAMEKELNTAAGRLKGAAAAKSMTDSKGSGNVVSHFVRDLLQDNATLQVGIAELREMLLSSNDEIQMLREQLMYHQPASGHEPGPSSTLQAELDKKEPPTSPQHPRAPKEVHIHHHYHVLHKQEMKKPKKKRQSLTAGTFSPPPYLSTPSSPITTPVRLQPGALNRAVLSPPADDPPTGPGNRWFITSEGQSDLVPSPVPSSPQSENRNSIFDRISAPSPFSPTTSVDPTSPGWRNGHGKKASEFSLGSISQAGLFPTDATHHRSAGPPPGYAQRPHPLTRFMLNGRPPHHDSTSYTTDDVPTNMSRYFAEYTDLGAGTEEAGVEDISLPTSNHFDPNAEQQPRTLRRVVSHESIMSLSNGLDIHTLRARPSQLTLKPLGLTAAGTNLSAVTAQPTLSSGSLEGKRGSVILRDNFALFGQGLPTPRARDAIRTTSNPVRGRDGERGPNTSRAPSKLGKLVSWRPWSGASAHPSPDGRPAATPVVSAAPLAVPTPASSLAIPALSLTPAAASVSSQTGKSPQGSMSSAATSSTSVAAAAASSYRAPGINQPGVIPGFQEYWAAHQRRGPPSKVSVEDPGQVQQALREVLEEER</sequence>
<reference evidence="3" key="2">
    <citation type="submission" date="2023-05" db="EMBL/GenBank/DDBJ databases">
        <authorList>
            <consortium name="Lawrence Berkeley National Laboratory"/>
            <person name="Steindorff A."/>
            <person name="Hensen N."/>
            <person name="Bonometti L."/>
            <person name="Westerberg I."/>
            <person name="Brannstrom I.O."/>
            <person name="Guillou S."/>
            <person name="Cros-Aarteil S."/>
            <person name="Calhoun S."/>
            <person name="Haridas S."/>
            <person name="Kuo A."/>
            <person name="Mondo S."/>
            <person name="Pangilinan J."/>
            <person name="Riley R."/>
            <person name="Labutti K."/>
            <person name="Andreopoulos B."/>
            <person name="Lipzen A."/>
            <person name="Chen C."/>
            <person name="Yanf M."/>
            <person name="Daum C."/>
            <person name="Ng V."/>
            <person name="Clum A."/>
            <person name="Ohm R."/>
            <person name="Martin F."/>
            <person name="Silar P."/>
            <person name="Natvig D."/>
            <person name="Lalanne C."/>
            <person name="Gautier V."/>
            <person name="Ament-Velasquez S.L."/>
            <person name="Kruys A."/>
            <person name="Hutchinson M.I."/>
            <person name="Powell A.J."/>
            <person name="Barry K."/>
            <person name="Miller A.N."/>
            <person name="Grigoriev I.V."/>
            <person name="Debuchy R."/>
            <person name="Gladieux P."/>
            <person name="Thoren M.H."/>
            <person name="Johannesson H."/>
        </authorList>
    </citation>
    <scope>NUCLEOTIDE SEQUENCE</scope>
    <source>
        <strain evidence="3">CBS 508.74</strain>
    </source>
</reference>
<feature type="coiled-coil region" evidence="1">
    <location>
        <begin position="11"/>
        <end position="164"/>
    </location>
</feature>
<dbReference type="Gene3D" id="1.10.287.1490">
    <property type="match status" value="1"/>
</dbReference>
<evidence type="ECO:0000256" key="2">
    <source>
        <dbReference type="SAM" id="MobiDB-lite"/>
    </source>
</evidence>
<gene>
    <name evidence="3" type="ORF">N656DRAFT_716593</name>
</gene>
<feature type="compositionally biased region" description="Low complexity" evidence="2">
    <location>
        <begin position="311"/>
        <end position="320"/>
    </location>
</feature>
<organism evidence="3 4">
    <name type="scientific">Canariomyces notabilis</name>
    <dbReference type="NCBI Taxonomy" id="2074819"/>
    <lineage>
        <taxon>Eukaryota</taxon>
        <taxon>Fungi</taxon>
        <taxon>Dikarya</taxon>
        <taxon>Ascomycota</taxon>
        <taxon>Pezizomycotina</taxon>
        <taxon>Sordariomycetes</taxon>
        <taxon>Sordariomycetidae</taxon>
        <taxon>Sordariales</taxon>
        <taxon>Chaetomiaceae</taxon>
        <taxon>Canariomyces</taxon>
    </lineage>
</organism>
<dbReference type="EMBL" id="MU853358">
    <property type="protein sequence ID" value="KAK4109171.1"/>
    <property type="molecule type" value="Genomic_DNA"/>
</dbReference>
<comment type="caution">
    <text evidence="3">The sequence shown here is derived from an EMBL/GenBank/DDBJ whole genome shotgun (WGS) entry which is preliminary data.</text>
</comment>
<dbReference type="AlphaFoldDB" id="A0AAN6QLJ3"/>
<evidence type="ECO:0000313" key="4">
    <source>
        <dbReference type="Proteomes" id="UP001302812"/>
    </source>
</evidence>
<proteinExistence type="predicted"/>
<evidence type="ECO:0000256" key="1">
    <source>
        <dbReference type="SAM" id="Coils"/>
    </source>
</evidence>
<dbReference type="GeneID" id="89936269"/>
<keyword evidence="4" id="KW-1185">Reference proteome</keyword>
<feature type="non-terminal residue" evidence="3">
    <location>
        <position position="1"/>
    </location>
</feature>
<evidence type="ECO:0000313" key="3">
    <source>
        <dbReference type="EMBL" id="KAK4109171.1"/>
    </source>
</evidence>
<dbReference type="Proteomes" id="UP001302812">
    <property type="component" value="Unassembled WGS sequence"/>
</dbReference>
<keyword evidence="1" id="KW-0175">Coiled coil</keyword>